<dbReference type="AlphaFoldDB" id="H8YVH7"/>
<dbReference type="HOGENOM" id="CLU_068449_3_1_6"/>
<dbReference type="InterPro" id="IPR000566">
    <property type="entry name" value="Lipocln_cytosolic_FA-bd_dom"/>
</dbReference>
<dbReference type="EMBL" id="JH603163">
    <property type="protein sequence ID" value="EIC23917.1"/>
    <property type="molecule type" value="Genomic_DNA"/>
</dbReference>
<evidence type="ECO:0000259" key="3">
    <source>
        <dbReference type="Pfam" id="PF08212"/>
    </source>
</evidence>
<dbReference type="PIRSF" id="PIRSF036893">
    <property type="entry name" value="Lipocalin_ApoD"/>
    <property type="match status" value="1"/>
</dbReference>
<keyword evidence="2" id="KW-0472">Membrane</keyword>
<keyword evidence="5" id="KW-1185">Reference proteome</keyword>
<protein>
    <recommendedName>
        <fullName evidence="2">Outer membrane lipoprotein Blc</fullName>
    </recommendedName>
</protein>
<dbReference type="InterPro" id="IPR047202">
    <property type="entry name" value="Lipocalin_Blc-like_dom"/>
</dbReference>
<name>H8YVH7_9GAMM</name>
<dbReference type="SUPFAM" id="SSF50814">
    <property type="entry name" value="Lipocalins"/>
    <property type="match status" value="1"/>
</dbReference>
<sequence>MMNKARRALHKLLPTRSVKRRQLPDTVAKIDLSRLMGTWFEVARLPNLEADGPGQCSVNVTATYAKRPDGRITVQTVAYNAKARMRRNEVHGLVHPADASGAKLILRFFKLIRGDLWVIGLDPQYRWLLMGTPSRRRLWLIARAPCISPEDYDRAIAIAAEQGYDAARVRRTQQQILE</sequence>
<comment type="similarity">
    <text evidence="1 2">Belongs to the calycin superfamily. Lipocalin family.</text>
</comment>
<feature type="domain" description="Lipocalin/cytosolic fatty-acid binding" evidence="3">
    <location>
        <begin position="30"/>
        <end position="174"/>
    </location>
</feature>
<dbReference type="CDD" id="cd19438">
    <property type="entry name" value="lipocalin_Blc-like"/>
    <property type="match status" value="1"/>
</dbReference>
<keyword evidence="2" id="KW-0449">Lipoprotein</keyword>
<gene>
    <name evidence="4" type="ORF">Thi970DRAFT_00052</name>
</gene>
<dbReference type="Proteomes" id="UP000002964">
    <property type="component" value="Unassembled WGS sequence"/>
</dbReference>
<dbReference type="InterPro" id="IPR012674">
    <property type="entry name" value="Calycin"/>
</dbReference>
<reference evidence="5" key="1">
    <citation type="submission" date="2011-06" db="EMBL/GenBank/DDBJ databases">
        <authorList>
            <consortium name="US DOE Joint Genome Institute (JGI-PGF)"/>
            <person name="Lucas S."/>
            <person name="Han J."/>
            <person name="Lapidus A."/>
            <person name="Cheng J.-F."/>
            <person name="Goodwin L."/>
            <person name="Pitluck S."/>
            <person name="Peters L."/>
            <person name="Land M.L."/>
            <person name="Hauser L."/>
            <person name="Vogl K."/>
            <person name="Liu Z."/>
            <person name="Overmann J."/>
            <person name="Frigaard N.-U."/>
            <person name="Bryant D.A."/>
            <person name="Woyke T.J."/>
        </authorList>
    </citation>
    <scope>NUCLEOTIDE SEQUENCE [LARGE SCALE GENOMIC DNA]</scope>
    <source>
        <strain evidence="5">970</strain>
    </source>
</reference>
<dbReference type="GO" id="GO:0009279">
    <property type="term" value="C:cell outer membrane"/>
    <property type="evidence" value="ECO:0007669"/>
    <property type="project" value="UniProtKB-SubCell"/>
</dbReference>
<reference evidence="4 5" key="2">
    <citation type="submission" date="2011-11" db="EMBL/GenBank/DDBJ databases">
        <authorList>
            <consortium name="US DOE Joint Genome Institute"/>
            <person name="Lucas S."/>
            <person name="Han J."/>
            <person name="Lapidus A."/>
            <person name="Cheng J.-F."/>
            <person name="Goodwin L."/>
            <person name="Pitluck S."/>
            <person name="Peters L."/>
            <person name="Ovchinnikova G."/>
            <person name="Zhang X."/>
            <person name="Detter J.C."/>
            <person name="Han C."/>
            <person name="Tapia R."/>
            <person name="Land M."/>
            <person name="Hauser L."/>
            <person name="Kyrpides N."/>
            <person name="Ivanova N."/>
            <person name="Pagani I."/>
            <person name="Vogl K."/>
            <person name="Liu Z."/>
            <person name="Overmann J."/>
            <person name="Frigaard N.-U."/>
            <person name="Bryant D."/>
            <person name="Woyke T."/>
        </authorList>
    </citation>
    <scope>NUCLEOTIDE SEQUENCE [LARGE SCALE GENOMIC DNA]</scope>
    <source>
        <strain evidence="4 5">970</strain>
    </source>
</reference>
<proteinExistence type="inferred from homology"/>
<organism evidence="4 5">
    <name type="scientific">Thiorhodovibrio frisius</name>
    <dbReference type="NCBI Taxonomy" id="631362"/>
    <lineage>
        <taxon>Bacteria</taxon>
        <taxon>Pseudomonadati</taxon>
        <taxon>Pseudomonadota</taxon>
        <taxon>Gammaproteobacteria</taxon>
        <taxon>Chromatiales</taxon>
        <taxon>Chromatiaceae</taxon>
        <taxon>Thiorhodovibrio</taxon>
    </lineage>
</organism>
<dbReference type="GO" id="GO:0008289">
    <property type="term" value="F:lipid binding"/>
    <property type="evidence" value="ECO:0007669"/>
    <property type="project" value="UniProtKB-UniRule"/>
</dbReference>
<accession>H8YVH7</accession>
<dbReference type="STRING" id="631362.Thi970DRAFT_00052"/>
<evidence type="ECO:0000256" key="1">
    <source>
        <dbReference type="ARBA" id="ARBA00006889"/>
    </source>
</evidence>
<dbReference type="Pfam" id="PF08212">
    <property type="entry name" value="Lipocalin_2"/>
    <property type="match status" value="1"/>
</dbReference>
<dbReference type="RefSeq" id="WP_009146540.1">
    <property type="nucleotide sequence ID" value="NZ_CP121471.1"/>
</dbReference>
<comment type="subunit">
    <text evidence="2">Homodimer.</text>
</comment>
<dbReference type="PANTHER" id="PTHR10612">
    <property type="entry name" value="APOLIPOPROTEIN D"/>
    <property type="match status" value="1"/>
</dbReference>
<dbReference type="GO" id="GO:0006950">
    <property type="term" value="P:response to stress"/>
    <property type="evidence" value="ECO:0007669"/>
    <property type="project" value="UniProtKB-ARBA"/>
</dbReference>
<keyword evidence="2" id="KW-0446">Lipid-binding</keyword>
<comment type="subcellular location">
    <subcellularLocation>
        <location evidence="2">Cell outer membrane</location>
    </subcellularLocation>
</comment>
<dbReference type="eggNOG" id="COG3040">
    <property type="taxonomic scope" value="Bacteria"/>
</dbReference>
<evidence type="ECO:0000256" key="2">
    <source>
        <dbReference type="PIRNR" id="PIRNR036893"/>
    </source>
</evidence>
<evidence type="ECO:0000313" key="4">
    <source>
        <dbReference type="EMBL" id="EIC23917.1"/>
    </source>
</evidence>
<keyword evidence="2" id="KW-0998">Cell outer membrane</keyword>
<dbReference type="PANTHER" id="PTHR10612:SF34">
    <property type="entry name" value="APOLIPOPROTEIN D"/>
    <property type="match status" value="1"/>
</dbReference>
<dbReference type="InterPro" id="IPR022271">
    <property type="entry name" value="Lipocalin_ApoD"/>
</dbReference>
<dbReference type="Gene3D" id="2.40.128.20">
    <property type="match status" value="1"/>
</dbReference>
<comment type="function">
    <text evidence="2">Involved in the storage or transport of lipids necessary for membrane maintenance under stressful conditions. Displays a binding preference for lysophospholipids.</text>
</comment>
<evidence type="ECO:0000313" key="5">
    <source>
        <dbReference type="Proteomes" id="UP000002964"/>
    </source>
</evidence>